<dbReference type="CDD" id="cd05233">
    <property type="entry name" value="SDR_c"/>
    <property type="match status" value="1"/>
</dbReference>
<dbReference type="InterPro" id="IPR036291">
    <property type="entry name" value="NAD(P)-bd_dom_sf"/>
</dbReference>
<comment type="similarity">
    <text evidence="1">Belongs to the short-chain dehydrogenases/reductases (SDR) family.</text>
</comment>
<comment type="caution">
    <text evidence="4">The sequence shown here is derived from an EMBL/GenBank/DDBJ whole genome shotgun (WGS) entry which is preliminary data.</text>
</comment>
<dbReference type="RefSeq" id="WP_006789720.1">
    <property type="nucleotide sequence ID" value="NZ_JH417574.1"/>
</dbReference>
<accession>G9YGG6</accession>
<dbReference type="GO" id="GO:0006633">
    <property type="term" value="P:fatty acid biosynthetic process"/>
    <property type="evidence" value="ECO:0007669"/>
    <property type="project" value="TreeGrafter"/>
</dbReference>
<dbReference type="Proteomes" id="UP000005481">
    <property type="component" value="Unassembled WGS sequence"/>
</dbReference>
<sequence>MSEKVALISGGTSGIGLETARVLLAGGWSVAVNGRDAQRGETALASLSASDRAVFIEGDVAAAGGCREIVERTVRAFGRIDGLVTSAGYYEETLLENMTEEATERIFSVNAYGTVFLCKEALPYIKERHGAIVTVASDAGLQGNIGCSVYAATKGAVVAFSRSLALETAPHDVRVNCICPGDVRTPLVERQLAADEALTLQAMGSLYPLRRIAEPREIAKAVAFLLSEDASFITAVALPVDGGLTSW</sequence>
<dbReference type="PROSITE" id="PS00061">
    <property type="entry name" value="ADH_SHORT"/>
    <property type="match status" value="1"/>
</dbReference>
<dbReference type="PRINTS" id="PR00080">
    <property type="entry name" value="SDRFAMILY"/>
</dbReference>
<evidence type="ECO:0000313" key="4">
    <source>
        <dbReference type="EMBL" id="EHM42188.1"/>
    </source>
</evidence>
<dbReference type="PATRIC" id="fig|861450.3.peg.699"/>
<protein>
    <submittedName>
        <fullName evidence="4">Oxidoreductase, short chain dehydrogenase/reductase family protein</fullName>
    </submittedName>
</protein>
<dbReference type="InterPro" id="IPR002347">
    <property type="entry name" value="SDR_fam"/>
</dbReference>
<dbReference type="GO" id="GO:0048038">
    <property type="term" value="F:quinone binding"/>
    <property type="evidence" value="ECO:0007669"/>
    <property type="project" value="TreeGrafter"/>
</dbReference>
<dbReference type="OrthoDB" id="9803333at2"/>
<dbReference type="Pfam" id="PF13561">
    <property type="entry name" value="adh_short_C2"/>
    <property type="match status" value="1"/>
</dbReference>
<gene>
    <name evidence="4" type="ORF">HMPREF0080_00730</name>
</gene>
<dbReference type="PANTHER" id="PTHR42760">
    <property type="entry name" value="SHORT-CHAIN DEHYDROGENASES/REDUCTASES FAMILY MEMBER"/>
    <property type="match status" value="1"/>
</dbReference>
<evidence type="ECO:0000259" key="3">
    <source>
        <dbReference type="SMART" id="SM00822"/>
    </source>
</evidence>
<dbReference type="eggNOG" id="COG1028">
    <property type="taxonomic scope" value="Bacteria"/>
</dbReference>
<dbReference type="PANTHER" id="PTHR42760:SF133">
    <property type="entry name" value="3-OXOACYL-[ACYL-CARRIER-PROTEIN] REDUCTASE"/>
    <property type="match status" value="1"/>
</dbReference>
<evidence type="ECO:0000256" key="2">
    <source>
        <dbReference type="ARBA" id="ARBA00023002"/>
    </source>
</evidence>
<feature type="domain" description="Ketoreductase" evidence="3">
    <location>
        <begin position="4"/>
        <end position="184"/>
    </location>
</feature>
<dbReference type="AlphaFoldDB" id="G9YGG6"/>
<keyword evidence="5" id="KW-1185">Reference proteome</keyword>
<dbReference type="EMBL" id="AGCJ01000023">
    <property type="protein sequence ID" value="EHM42188.1"/>
    <property type="molecule type" value="Genomic_DNA"/>
</dbReference>
<evidence type="ECO:0000313" key="5">
    <source>
        <dbReference type="Proteomes" id="UP000005481"/>
    </source>
</evidence>
<dbReference type="GO" id="GO:0016616">
    <property type="term" value="F:oxidoreductase activity, acting on the CH-OH group of donors, NAD or NADP as acceptor"/>
    <property type="evidence" value="ECO:0007669"/>
    <property type="project" value="UniProtKB-ARBA"/>
</dbReference>
<name>G9YGG6_9FIRM</name>
<dbReference type="InterPro" id="IPR020904">
    <property type="entry name" value="Sc_DH/Rdtase_CS"/>
</dbReference>
<dbReference type="GO" id="GO:0008206">
    <property type="term" value="P:bile acid metabolic process"/>
    <property type="evidence" value="ECO:0007669"/>
    <property type="project" value="UniProtKB-ARBA"/>
</dbReference>
<dbReference type="InterPro" id="IPR057326">
    <property type="entry name" value="KR_dom"/>
</dbReference>
<organism evidence="4 5">
    <name type="scientific">Anaeroglobus geminatus F0357</name>
    <dbReference type="NCBI Taxonomy" id="861450"/>
    <lineage>
        <taxon>Bacteria</taxon>
        <taxon>Bacillati</taxon>
        <taxon>Bacillota</taxon>
        <taxon>Negativicutes</taxon>
        <taxon>Veillonellales</taxon>
        <taxon>Veillonellaceae</taxon>
        <taxon>Anaeroglobus</taxon>
    </lineage>
</organism>
<dbReference type="NCBIfam" id="NF005559">
    <property type="entry name" value="PRK07231.1"/>
    <property type="match status" value="1"/>
</dbReference>
<dbReference type="HOGENOM" id="CLU_010194_2_10_9"/>
<dbReference type="SUPFAM" id="SSF51735">
    <property type="entry name" value="NAD(P)-binding Rossmann-fold domains"/>
    <property type="match status" value="1"/>
</dbReference>
<dbReference type="Gene3D" id="3.40.50.720">
    <property type="entry name" value="NAD(P)-binding Rossmann-like Domain"/>
    <property type="match status" value="1"/>
</dbReference>
<dbReference type="PRINTS" id="PR00081">
    <property type="entry name" value="GDHRDH"/>
</dbReference>
<dbReference type="SMART" id="SM00822">
    <property type="entry name" value="PKS_KR"/>
    <property type="match status" value="1"/>
</dbReference>
<dbReference type="STRING" id="861450.HMPREF0080_00730"/>
<keyword evidence="2" id="KW-0560">Oxidoreductase</keyword>
<proteinExistence type="inferred from homology"/>
<reference evidence="4 5" key="1">
    <citation type="submission" date="2011-08" db="EMBL/GenBank/DDBJ databases">
        <authorList>
            <person name="Weinstock G."/>
            <person name="Sodergren E."/>
            <person name="Clifton S."/>
            <person name="Fulton L."/>
            <person name="Fulton B."/>
            <person name="Courtney L."/>
            <person name="Fronick C."/>
            <person name="Harrison M."/>
            <person name="Strong C."/>
            <person name="Farmer C."/>
            <person name="Delahaunty K."/>
            <person name="Markovic C."/>
            <person name="Hall O."/>
            <person name="Minx P."/>
            <person name="Tomlinson C."/>
            <person name="Mitreva M."/>
            <person name="Hou S."/>
            <person name="Chen J."/>
            <person name="Wollam A."/>
            <person name="Pepin K.H."/>
            <person name="Johnson M."/>
            <person name="Bhonagiri V."/>
            <person name="Zhang X."/>
            <person name="Suruliraj S."/>
            <person name="Warren W."/>
            <person name="Chinwalla A."/>
            <person name="Mardis E.R."/>
            <person name="Wilson R.K."/>
        </authorList>
    </citation>
    <scope>NUCLEOTIDE SEQUENCE [LARGE SCALE GENOMIC DNA]</scope>
    <source>
        <strain evidence="4 5">F0357</strain>
    </source>
</reference>
<evidence type="ECO:0000256" key="1">
    <source>
        <dbReference type="ARBA" id="ARBA00006484"/>
    </source>
</evidence>
<dbReference type="FunFam" id="3.40.50.720:FF:000084">
    <property type="entry name" value="Short-chain dehydrogenase reductase"/>
    <property type="match status" value="1"/>
</dbReference>